<sequence>MTEAQRHPDIEIYIKDRSLEQITDWLATHCQPLKRDFEQGQVHHFVGLINDQEVPVMVHEKVSGKAWTSVWFNSDQTPWFKDLDCAEQASKELDTQIRCIASGWNTGDDPDEWWKVEQGNSEKIQWRT</sequence>
<reference evidence="1 2" key="1">
    <citation type="journal article" date="2008" name="Int. J. Syst. Evol. Microbiol.">
        <title>Amphritea japonica sp. nov. and Amphritea balenae sp. nov., isolated from the sediment adjacent to sperm whale carcasses off Kagoshima, Japan.</title>
        <authorList>
            <person name="Miyazaki M."/>
            <person name="Nogi Y."/>
            <person name="Fujiwara Y."/>
            <person name="Kawato M."/>
            <person name="Nagahama T."/>
            <person name="Kubokawa K."/>
            <person name="Horikoshi K."/>
        </authorList>
    </citation>
    <scope>NUCLEOTIDE SEQUENCE [LARGE SCALE GENOMIC DNA]</scope>
    <source>
        <strain evidence="1 2">ATCC BAA-1530</strain>
    </source>
</reference>
<dbReference type="AlphaFoldDB" id="A0A7R6PFT7"/>
<organism evidence="1 2">
    <name type="scientific">Amphritea japonica ATCC BAA-1530</name>
    <dbReference type="NCBI Taxonomy" id="1278309"/>
    <lineage>
        <taxon>Bacteria</taxon>
        <taxon>Pseudomonadati</taxon>
        <taxon>Pseudomonadota</taxon>
        <taxon>Gammaproteobacteria</taxon>
        <taxon>Oceanospirillales</taxon>
        <taxon>Oceanospirillaceae</taxon>
        <taxon>Amphritea</taxon>
    </lineage>
</organism>
<dbReference type="RefSeq" id="WP_019622618.1">
    <property type="nucleotide sequence ID" value="NZ_AP014545.1"/>
</dbReference>
<evidence type="ECO:0000313" key="1">
    <source>
        <dbReference type="EMBL" id="BBB27476.1"/>
    </source>
</evidence>
<dbReference type="OrthoDB" id="1495305at2"/>
<gene>
    <name evidence="1" type="ORF">AMJAP_2890</name>
</gene>
<dbReference type="KEGG" id="ajp:AMJAP_2890"/>
<protein>
    <submittedName>
        <fullName evidence="1">Uncharacterized protein</fullName>
    </submittedName>
</protein>
<name>A0A7R6PFT7_9GAMM</name>
<proteinExistence type="predicted"/>
<evidence type="ECO:0000313" key="2">
    <source>
        <dbReference type="Proteomes" id="UP000595663"/>
    </source>
</evidence>
<accession>A0A7R6PFT7</accession>
<dbReference type="Proteomes" id="UP000595663">
    <property type="component" value="Chromosome"/>
</dbReference>
<keyword evidence="2" id="KW-1185">Reference proteome</keyword>
<dbReference type="EMBL" id="AP014545">
    <property type="protein sequence ID" value="BBB27476.1"/>
    <property type="molecule type" value="Genomic_DNA"/>
</dbReference>